<dbReference type="PROSITE" id="PS51747">
    <property type="entry name" value="CYT_DCMP_DEAMINASES_2"/>
    <property type="match status" value="1"/>
</dbReference>
<keyword evidence="4" id="KW-0545">Nucleotide biosynthesis</keyword>
<dbReference type="InterPro" id="IPR000253">
    <property type="entry name" value="FHA_dom"/>
</dbReference>
<dbReference type="GO" id="GO:0016020">
    <property type="term" value="C:membrane"/>
    <property type="evidence" value="ECO:0007669"/>
    <property type="project" value="TreeGrafter"/>
</dbReference>
<proteinExistence type="inferred from homology"/>
<dbReference type="InterPro" id="IPR045063">
    <property type="entry name" value="Dynamin_N"/>
</dbReference>
<dbReference type="InterPro" id="IPR001965">
    <property type="entry name" value="Znf_PHD"/>
</dbReference>
<evidence type="ECO:0000256" key="11">
    <source>
        <dbReference type="ARBA" id="ARBA00038938"/>
    </source>
</evidence>
<dbReference type="InterPro" id="IPR002125">
    <property type="entry name" value="CMP_dCMP_dom"/>
</dbReference>
<protein>
    <recommendedName>
        <fullName evidence="14">Probable deoxycytidylate deaminase</fullName>
        <ecNumber evidence="11">3.5.4.12</ecNumber>
    </recommendedName>
    <alternativeName>
        <fullName evidence="12">dCMP deaminase</fullName>
    </alternativeName>
</protein>
<dbReference type="PROSITE" id="PS51718">
    <property type="entry name" value="G_DYNAMIN_2"/>
    <property type="match status" value="1"/>
</dbReference>
<dbReference type="STRING" id="70415.A0A5S6Q1F9"/>
<keyword evidence="6 15" id="KW-0863">Zinc-finger</keyword>
<dbReference type="InterPro" id="IPR011011">
    <property type="entry name" value="Znf_FYVE_PHD"/>
</dbReference>
<dbReference type="SUPFAM" id="SSF57903">
    <property type="entry name" value="FYVE/PHD zinc finger"/>
    <property type="match status" value="2"/>
</dbReference>
<organism evidence="22 23">
    <name type="scientific">Trichuris muris</name>
    <name type="common">Mouse whipworm</name>
    <dbReference type="NCBI Taxonomy" id="70415"/>
    <lineage>
        <taxon>Eukaryota</taxon>
        <taxon>Metazoa</taxon>
        <taxon>Ecdysozoa</taxon>
        <taxon>Nematoda</taxon>
        <taxon>Enoplea</taxon>
        <taxon>Dorylaimia</taxon>
        <taxon>Trichinellida</taxon>
        <taxon>Trichuridae</taxon>
        <taxon>Trichuris</taxon>
    </lineage>
</organism>
<evidence type="ECO:0000313" key="22">
    <source>
        <dbReference type="Proteomes" id="UP000046395"/>
    </source>
</evidence>
<dbReference type="InterPro" id="IPR003130">
    <property type="entry name" value="GED"/>
</dbReference>
<dbReference type="InterPro" id="IPR019786">
    <property type="entry name" value="Zinc_finger_PHD-type_CS"/>
</dbReference>
<dbReference type="PROSITE" id="PS50006">
    <property type="entry name" value="FHA_DOMAIN"/>
    <property type="match status" value="1"/>
</dbReference>
<dbReference type="InterPro" id="IPR030381">
    <property type="entry name" value="G_DYNAMIN_dom"/>
</dbReference>
<dbReference type="InterPro" id="IPR022812">
    <property type="entry name" value="Dynamin"/>
</dbReference>
<evidence type="ECO:0000256" key="9">
    <source>
        <dbReference type="ARBA" id="ARBA00023134"/>
    </source>
</evidence>
<dbReference type="PROSITE" id="PS00903">
    <property type="entry name" value="CYT_DCMP_DEAMINASES_1"/>
    <property type="match status" value="1"/>
</dbReference>
<keyword evidence="7" id="KW-0378">Hydrolase</keyword>
<feature type="region of interest" description="Disordered" evidence="16">
    <location>
        <begin position="293"/>
        <end position="320"/>
    </location>
</feature>
<dbReference type="PROSITE" id="PS50016">
    <property type="entry name" value="ZF_PHD_2"/>
    <property type="match status" value="1"/>
</dbReference>
<dbReference type="EC" id="3.5.4.12" evidence="11"/>
<feature type="domain" description="PHD-type" evidence="18">
    <location>
        <begin position="238"/>
        <end position="285"/>
    </location>
</feature>
<dbReference type="SMART" id="SM00249">
    <property type="entry name" value="PHD"/>
    <property type="match status" value="2"/>
</dbReference>
<dbReference type="GO" id="GO:0006897">
    <property type="term" value="P:endocytosis"/>
    <property type="evidence" value="ECO:0007669"/>
    <property type="project" value="TreeGrafter"/>
</dbReference>
<dbReference type="InterPro" id="IPR035105">
    <property type="entry name" value="Deoxycytidylate_deaminase_dom"/>
</dbReference>
<dbReference type="FunFam" id="3.40.140.10:FF:000021">
    <property type="entry name" value="Deoxycytidylate deaminase"/>
    <property type="match status" value="1"/>
</dbReference>
<evidence type="ECO:0000256" key="4">
    <source>
        <dbReference type="ARBA" id="ARBA00022727"/>
    </source>
</evidence>
<keyword evidence="5" id="KW-0547">Nucleotide-binding</keyword>
<reference evidence="23" key="1">
    <citation type="submission" date="2019-12" db="UniProtKB">
        <authorList>
            <consortium name="WormBaseParasite"/>
        </authorList>
    </citation>
    <scope>IDENTIFICATION</scope>
</reference>
<dbReference type="CDD" id="cd08771">
    <property type="entry name" value="DLP_1"/>
    <property type="match status" value="1"/>
</dbReference>
<dbReference type="Proteomes" id="UP000046395">
    <property type="component" value="Unassembled WGS sequence"/>
</dbReference>
<evidence type="ECO:0000256" key="10">
    <source>
        <dbReference type="ARBA" id="ARBA00037036"/>
    </source>
</evidence>
<sequence>MVLLEDSDYFMSLALLSAMRSKDPVTQVGACIVDEGGRVVSLGYNGMPVGCDDDFMPWSKTSANRLQTKYPYVCHAEANAVVNVGSEPLDGCSMYVTLFPCNVCAKLILKSGIRRLFYIAEKPAKAEMKASRRMLELGNVVCEKFITSRPECNCMDGSKIFHTEGNSIETPSDDEIISISSDSVSTDTDDVSEKATVISYGSSSGWCSDTEGSSAAPVTSSSSPTFSFGQSDSAKSGQEVCDVCQDGGKLILCDGCGASFHTFCHFPRVVAIPKGPWYCSVCSMQSTSTCELPGRRTAKRASAESSASSSSSLDSTPTKTDRLEAMLNRTADGMRSRNAMEFCSELSPVVGSIYSDDEEDEVEEEEDDDDDEIDDDEDDDDYDGDVDSSSNQDGVETLFLGSQEEGCLYCKKSSPRANLIDCSYCKSVFHEDCLLPLLVKRSEENWMCPMHTKFIAKKFIKSKPCRKNRLVKWLSANARHFAIDSVVDLMFQSSPKNKQPEPPFYVAPEEVQSFNSTQAKPKEVCYYKTVASWCRDVLQLLQFVRKQDEQLEEKLNGPIAFVDCSLENDGDTDEEVIKIFDRYAVVRALLDRFKGPHRFNLSSITVDSRDYDASFPVLATLKLWYSCIEIIVQKPWLSLGTMMGESHLNLTNYCSCSRLSPVHAVLFFDEESSQFFLFCQSIHGIIVDGVCYGRKMPDIQAVKSPDRCDNRLIDLIAKKISLFECTCADKFKFHESVDEPVALKSGSRMDALIDVVNKLQDVVYALGCSCIQLPQIVVVGAQSSGKSSIIENIVGRDFLPRGSLDDFPDEVQFYHTGDRVFNDFDEVRDEIERETDRLLGSNKAISKQPIIMKMFSTKVVNLTLVDLPGIIKIPVGDQPTDIEAEIDEMVMSYIRSDSSIILAITAANQDFATSDSLKLARKVDPQGDRTLAVVTKLDLMDYGTDATDLLLGKLIPIKLGIIGVVNRSNQDTVNRKSIASALEDEASFLKRNYPALADCNGTPYLSKTLNKLLMRHIHKCLPQLRAQIAIKISEHQQMLKAYGKPVLDKAQTLLQIITHFASSYVATVEGTAKNIETSELCGGARICYIFHETFRNALERINPMDNLKSTDILTAIRNATGPRPVLFIPEVAFELLVKRQIQRLLEPSLRCVDLVHKEMQRMVHHCEQGVHQEMTRFPKLCERIVEVVSSVLYRQVPVTNQMVESLLSIQLAYINTKHPDFDGVALESLLCCQLEEHRSAASTAPEDHRTTKIPMEQMNIQPGITFAEDTSGYDGVISANALPQGSLASRATSALNDLFWRRREDKEELSNIAKKEEVEKCMLSPREQRDCKIVEELVLSYFSIARKQIQDLVPKTIMHLLVNCVKDNLQSELVKELYHPAMLDVLLEESEQITRQREGIARTLECLQKANQIIAEVRELRLS</sequence>
<dbReference type="Gene3D" id="3.40.140.10">
    <property type="entry name" value="Cytidine Deaminase, domain 2"/>
    <property type="match status" value="1"/>
</dbReference>
<evidence type="ECO:0000256" key="6">
    <source>
        <dbReference type="ARBA" id="ARBA00022771"/>
    </source>
</evidence>
<dbReference type="InterPro" id="IPR000375">
    <property type="entry name" value="Dynamin_stalk"/>
</dbReference>
<dbReference type="Pfam" id="PF01031">
    <property type="entry name" value="Dynamin_M"/>
    <property type="match status" value="1"/>
</dbReference>
<dbReference type="Pfam" id="PF00628">
    <property type="entry name" value="PHD"/>
    <property type="match status" value="2"/>
</dbReference>
<feature type="compositionally biased region" description="Acidic residues" evidence="16">
    <location>
        <begin position="355"/>
        <end position="386"/>
    </location>
</feature>
<evidence type="ECO:0000259" key="19">
    <source>
        <dbReference type="PROSITE" id="PS51388"/>
    </source>
</evidence>
<keyword evidence="8" id="KW-0862">Zinc</keyword>
<feature type="domain" description="Dynamin-type G" evidence="20">
    <location>
        <begin position="770"/>
        <end position="1022"/>
    </location>
</feature>
<feature type="region of interest" description="Disordered" evidence="16">
    <location>
        <begin position="354"/>
        <end position="394"/>
    </location>
</feature>
<dbReference type="PANTHER" id="PTHR11566:SF21">
    <property type="entry name" value="DYNAMIN RELATED PROTEIN 1, ISOFORM A"/>
    <property type="match status" value="1"/>
</dbReference>
<keyword evidence="3" id="KW-0479">Metal-binding</keyword>
<dbReference type="GO" id="GO:0048312">
    <property type="term" value="P:intracellular distribution of mitochondria"/>
    <property type="evidence" value="ECO:0007669"/>
    <property type="project" value="TreeGrafter"/>
</dbReference>
<comment type="catalytic activity">
    <reaction evidence="13">
        <text>dCMP + H2O + H(+) = dUMP + NH4(+)</text>
        <dbReference type="Rhea" id="RHEA:22924"/>
        <dbReference type="ChEBI" id="CHEBI:15377"/>
        <dbReference type="ChEBI" id="CHEBI:15378"/>
        <dbReference type="ChEBI" id="CHEBI:28938"/>
        <dbReference type="ChEBI" id="CHEBI:57566"/>
        <dbReference type="ChEBI" id="CHEBI:246422"/>
        <dbReference type="EC" id="3.5.4.12"/>
    </reaction>
</comment>
<dbReference type="PROSITE" id="PS51388">
    <property type="entry name" value="GED"/>
    <property type="match status" value="1"/>
</dbReference>
<dbReference type="InterPro" id="IPR001401">
    <property type="entry name" value="Dynamin_GTPase"/>
</dbReference>
<evidence type="ECO:0000256" key="7">
    <source>
        <dbReference type="ARBA" id="ARBA00022801"/>
    </source>
</evidence>
<evidence type="ECO:0000256" key="2">
    <source>
        <dbReference type="ARBA" id="ARBA00006576"/>
    </source>
</evidence>
<dbReference type="GO" id="GO:0000266">
    <property type="term" value="P:mitochondrial fission"/>
    <property type="evidence" value="ECO:0007669"/>
    <property type="project" value="TreeGrafter"/>
</dbReference>
<evidence type="ECO:0000256" key="14">
    <source>
        <dbReference type="ARBA" id="ARBA00071625"/>
    </source>
</evidence>
<feature type="compositionally biased region" description="Low complexity" evidence="16">
    <location>
        <begin position="303"/>
        <end position="312"/>
    </location>
</feature>
<dbReference type="GO" id="GO:0008017">
    <property type="term" value="F:microtubule binding"/>
    <property type="evidence" value="ECO:0007669"/>
    <property type="project" value="TreeGrafter"/>
</dbReference>
<keyword evidence="9" id="KW-0342">GTP-binding</keyword>
<dbReference type="GO" id="GO:0005739">
    <property type="term" value="C:mitochondrion"/>
    <property type="evidence" value="ECO:0007669"/>
    <property type="project" value="TreeGrafter"/>
</dbReference>
<dbReference type="Gene3D" id="3.30.40.10">
    <property type="entry name" value="Zinc/RING finger domain, C3HC4 (zinc finger)"/>
    <property type="match status" value="2"/>
</dbReference>
<evidence type="ECO:0000259" key="17">
    <source>
        <dbReference type="PROSITE" id="PS50006"/>
    </source>
</evidence>
<dbReference type="PROSITE" id="PS01359">
    <property type="entry name" value="ZF_PHD_1"/>
    <property type="match status" value="1"/>
</dbReference>
<comment type="function">
    <text evidence="10">Supplies the nucleotide substrate for thymidylate synthetase.</text>
</comment>
<dbReference type="SMART" id="SM00302">
    <property type="entry name" value="GED"/>
    <property type="match status" value="1"/>
</dbReference>
<evidence type="ECO:0000256" key="1">
    <source>
        <dbReference type="ARBA" id="ARBA00001947"/>
    </source>
</evidence>
<evidence type="ECO:0000259" key="21">
    <source>
        <dbReference type="PROSITE" id="PS51747"/>
    </source>
</evidence>
<comment type="similarity">
    <text evidence="2">Belongs to the cytidine and deoxycytidylate deaminase family.</text>
</comment>
<evidence type="ECO:0000256" key="12">
    <source>
        <dbReference type="ARBA" id="ARBA00041763"/>
    </source>
</evidence>
<dbReference type="GO" id="GO:0005525">
    <property type="term" value="F:GTP binding"/>
    <property type="evidence" value="ECO:0007669"/>
    <property type="project" value="InterPro"/>
</dbReference>
<dbReference type="Gene3D" id="3.40.50.300">
    <property type="entry name" value="P-loop containing nucleotide triphosphate hydrolases"/>
    <property type="match status" value="1"/>
</dbReference>
<dbReference type="Pfam" id="PF02212">
    <property type="entry name" value="GED"/>
    <property type="match status" value="1"/>
</dbReference>
<dbReference type="InterPro" id="IPR020850">
    <property type="entry name" value="GED_dom"/>
</dbReference>
<name>A0A5S6Q1F9_TRIMR</name>
<evidence type="ECO:0000256" key="13">
    <source>
        <dbReference type="ARBA" id="ARBA00052978"/>
    </source>
</evidence>
<keyword evidence="22" id="KW-1185">Reference proteome</keyword>
<dbReference type="PANTHER" id="PTHR11566">
    <property type="entry name" value="DYNAMIN"/>
    <property type="match status" value="1"/>
</dbReference>
<evidence type="ECO:0000256" key="8">
    <source>
        <dbReference type="ARBA" id="ARBA00022833"/>
    </source>
</evidence>
<dbReference type="Pfam" id="PF00350">
    <property type="entry name" value="Dynamin_N"/>
    <property type="match status" value="2"/>
</dbReference>
<dbReference type="Gene3D" id="1.20.120.1240">
    <property type="entry name" value="Dynamin, middle domain"/>
    <property type="match status" value="1"/>
</dbReference>
<dbReference type="GO" id="GO:0009165">
    <property type="term" value="P:nucleotide biosynthetic process"/>
    <property type="evidence" value="ECO:0007669"/>
    <property type="project" value="UniProtKB-KW"/>
</dbReference>
<evidence type="ECO:0000313" key="23">
    <source>
        <dbReference type="WBParaSite" id="TMUE_0000001053.1"/>
    </source>
</evidence>
<accession>A0A5S6Q1F9</accession>
<feature type="domain" description="CMP/dCMP-type deaminase" evidence="21">
    <location>
        <begin position="5"/>
        <end position="135"/>
    </location>
</feature>
<dbReference type="Pfam" id="PF00383">
    <property type="entry name" value="dCMP_cyt_deam_1"/>
    <property type="match status" value="1"/>
</dbReference>
<dbReference type="GO" id="GO:0003924">
    <property type="term" value="F:GTPase activity"/>
    <property type="evidence" value="ECO:0007669"/>
    <property type="project" value="InterPro"/>
</dbReference>
<evidence type="ECO:0000256" key="5">
    <source>
        <dbReference type="ARBA" id="ARBA00022741"/>
    </source>
</evidence>
<evidence type="ECO:0000256" key="16">
    <source>
        <dbReference type="SAM" id="MobiDB-lite"/>
    </source>
</evidence>
<dbReference type="GO" id="GO:0005874">
    <property type="term" value="C:microtubule"/>
    <property type="evidence" value="ECO:0007669"/>
    <property type="project" value="TreeGrafter"/>
</dbReference>
<feature type="domain" description="FHA" evidence="17">
    <location>
        <begin position="637"/>
        <end position="692"/>
    </location>
</feature>
<evidence type="ECO:0000256" key="3">
    <source>
        <dbReference type="ARBA" id="ARBA00022723"/>
    </source>
</evidence>
<dbReference type="InterPro" id="IPR013083">
    <property type="entry name" value="Znf_RING/FYVE/PHD"/>
</dbReference>
<evidence type="ECO:0000256" key="15">
    <source>
        <dbReference type="PROSITE-ProRule" id="PRU00146"/>
    </source>
</evidence>
<dbReference type="CDD" id="cd01286">
    <property type="entry name" value="deoxycytidylate_deaminase"/>
    <property type="match status" value="1"/>
</dbReference>
<dbReference type="GO" id="GO:0008270">
    <property type="term" value="F:zinc ion binding"/>
    <property type="evidence" value="ECO:0007669"/>
    <property type="project" value="UniProtKB-KW"/>
</dbReference>
<dbReference type="InterPro" id="IPR016193">
    <property type="entry name" value="Cytidine_deaminase-like"/>
</dbReference>
<feature type="domain" description="GED" evidence="19">
    <location>
        <begin position="1331"/>
        <end position="1422"/>
    </location>
</feature>
<dbReference type="InterPro" id="IPR027417">
    <property type="entry name" value="P-loop_NTPase"/>
</dbReference>
<dbReference type="InterPro" id="IPR016192">
    <property type="entry name" value="APOBEC/CMP_deaminase_Zn-bd"/>
</dbReference>
<dbReference type="SUPFAM" id="SSF53927">
    <property type="entry name" value="Cytidine deaminase-like"/>
    <property type="match status" value="1"/>
</dbReference>
<dbReference type="GO" id="GO:0016559">
    <property type="term" value="P:peroxisome fission"/>
    <property type="evidence" value="ECO:0007669"/>
    <property type="project" value="TreeGrafter"/>
</dbReference>
<dbReference type="WBParaSite" id="TMUE_0000001053.1">
    <property type="protein sequence ID" value="TMUE_0000001053.1"/>
    <property type="gene ID" value="WBGene00296968"/>
</dbReference>
<dbReference type="PRINTS" id="PR00195">
    <property type="entry name" value="DYNAMIN"/>
</dbReference>
<dbReference type="SUPFAM" id="SSF52540">
    <property type="entry name" value="P-loop containing nucleoside triphosphate hydrolases"/>
    <property type="match status" value="1"/>
</dbReference>
<dbReference type="InterPro" id="IPR019787">
    <property type="entry name" value="Znf_PHD-finger"/>
</dbReference>
<evidence type="ECO:0000259" key="20">
    <source>
        <dbReference type="PROSITE" id="PS51718"/>
    </source>
</evidence>
<dbReference type="SMART" id="SM00053">
    <property type="entry name" value="DYNc"/>
    <property type="match status" value="1"/>
</dbReference>
<evidence type="ECO:0000259" key="18">
    <source>
        <dbReference type="PROSITE" id="PS50016"/>
    </source>
</evidence>
<dbReference type="GO" id="GO:0004132">
    <property type="term" value="F:dCMP deaminase activity"/>
    <property type="evidence" value="ECO:0007669"/>
    <property type="project" value="UniProtKB-EC"/>
</dbReference>
<comment type="cofactor">
    <cofactor evidence="1">
        <name>Zn(2+)</name>
        <dbReference type="ChEBI" id="CHEBI:29105"/>
    </cofactor>
</comment>